<sequence length="94" mass="11178">MSSWVRIARSMHKRRKKPFCASDESPYCRIERHVKRFVRRLERRYPPWLVTLITASVCISSLFVSGLLCYALYEKYIMARKHSALPAKINYVLK</sequence>
<dbReference type="InParanoid" id="A0A1V9X8P0"/>
<feature type="transmembrane region" description="Helical" evidence="1">
    <location>
        <begin position="48"/>
        <end position="73"/>
    </location>
</feature>
<keyword evidence="1" id="KW-1133">Transmembrane helix</keyword>
<keyword evidence="1" id="KW-0812">Transmembrane</keyword>
<evidence type="ECO:0000256" key="1">
    <source>
        <dbReference type="SAM" id="Phobius"/>
    </source>
</evidence>
<comment type="caution">
    <text evidence="2">The sequence shown here is derived from an EMBL/GenBank/DDBJ whole genome shotgun (WGS) entry which is preliminary data.</text>
</comment>
<gene>
    <name evidence="2" type="ORF">BIW11_11967</name>
</gene>
<protein>
    <submittedName>
        <fullName evidence="2">Uncharacterized protein</fullName>
    </submittedName>
</protein>
<dbReference type="AlphaFoldDB" id="A0A1V9X8P0"/>
<keyword evidence="3" id="KW-1185">Reference proteome</keyword>
<keyword evidence="1" id="KW-0472">Membrane</keyword>
<reference evidence="2 3" key="1">
    <citation type="journal article" date="2017" name="Gigascience">
        <title>Draft genome of the honey bee ectoparasitic mite, Tropilaelaps mercedesae, is shaped by the parasitic life history.</title>
        <authorList>
            <person name="Dong X."/>
            <person name="Armstrong S.D."/>
            <person name="Xia D."/>
            <person name="Makepeace B.L."/>
            <person name="Darby A.C."/>
            <person name="Kadowaki T."/>
        </authorList>
    </citation>
    <scope>NUCLEOTIDE SEQUENCE [LARGE SCALE GENOMIC DNA]</scope>
    <source>
        <strain evidence="2">Wuxi-XJTLU</strain>
    </source>
</reference>
<evidence type="ECO:0000313" key="3">
    <source>
        <dbReference type="Proteomes" id="UP000192247"/>
    </source>
</evidence>
<accession>A0A1V9X8P0</accession>
<dbReference type="Proteomes" id="UP000192247">
    <property type="component" value="Unassembled WGS sequence"/>
</dbReference>
<proteinExistence type="predicted"/>
<organism evidence="2 3">
    <name type="scientific">Tropilaelaps mercedesae</name>
    <dbReference type="NCBI Taxonomy" id="418985"/>
    <lineage>
        <taxon>Eukaryota</taxon>
        <taxon>Metazoa</taxon>
        <taxon>Ecdysozoa</taxon>
        <taxon>Arthropoda</taxon>
        <taxon>Chelicerata</taxon>
        <taxon>Arachnida</taxon>
        <taxon>Acari</taxon>
        <taxon>Parasitiformes</taxon>
        <taxon>Mesostigmata</taxon>
        <taxon>Gamasina</taxon>
        <taxon>Dermanyssoidea</taxon>
        <taxon>Laelapidae</taxon>
        <taxon>Tropilaelaps</taxon>
    </lineage>
</organism>
<evidence type="ECO:0000313" key="2">
    <source>
        <dbReference type="EMBL" id="OQR69924.1"/>
    </source>
</evidence>
<name>A0A1V9X8P0_9ACAR</name>
<dbReference type="EMBL" id="MNPL01019380">
    <property type="protein sequence ID" value="OQR69924.1"/>
    <property type="molecule type" value="Genomic_DNA"/>
</dbReference>